<evidence type="ECO:0000313" key="7">
    <source>
        <dbReference type="EnsemblPlants" id="AET7Gv21264700.22"/>
    </source>
</evidence>
<evidence type="ECO:0000313" key="8">
    <source>
        <dbReference type="Proteomes" id="UP000015105"/>
    </source>
</evidence>
<evidence type="ECO:0000256" key="5">
    <source>
        <dbReference type="SAM" id="Phobius"/>
    </source>
</evidence>
<dbReference type="AlphaFoldDB" id="A0A453T6K6"/>
<keyword evidence="8" id="KW-1185">Reference proteome</keyword>
<dbReference type="EnsemblPlants" id="AET7Gv21264700.22">
    <property type="protein sequence ID" value="AET7Gv21264700.22"/>
    <property type="gene ID" value="AET7Gv21264700"/>
</dbReference>
<keyword evidence="2 5" id="KW-0812">Transmembrane</keyword>
<dbReference type="PROSITE" id="PS50850">
    <property type="entry name" value="MFS"/>
    <property type="match status" value="1"/>
</dbReference>
<protein>
    <recommendedName>
        <fullName evidence="6">Major facilitator superfamily (MFS) profile domain-containing protein</fullName>
    </recommendedName>
</protein>
<dbReference type="Proteomes" id="UP000015105">
    <property type="component" value="Chromosome 7D"/>
</dbReference>
<comment type="subcellular location">
    <subcellularLocation>
        <location evidence="1">Membrane</location>
        <topology evidence="1">Multi-pass membrane protein</topology>
    </subcellularLocation>
</comment>
<reference evidence="7" key="4">
    <citation type="submission" date="2019-03" db="UniProtKB">
        <authorList>
            <consortium name="EnsemblPlants"/>
        </authorList>
    </citation>
    <scope>IDENTIFICATION</scope>
</reference>
<feature type="domain" description="Major facilitator superfamily (MFS) profile" evidence="6">
    <location>
        <begin position="1"/>
        <end position="58"/>
    </location>
</feature>
<name>A0A453T6K6_AEGTS</name>
<proteinExistence type="predicted"/>
<sequence length="58" mass="5886">HEICVCMCGSVDAGLVVSICLGGAFVGCLFSGSVADGIGRRRAFQLSTLPMIVGAALR</sequence>
<reference evidence="8" key="1">
    <citation type="journal article" date="2014" name="Science">
        <title>Ancient hybridizations among the ancestral genomes of bread wheat.</title>
        <authorList>
            <consortium name="International Wheat Genome Sequencing Consortium,"/>
            <person name="Marcussen T."/>
            <person name="Sandve S.R."/>
            <person name="Heier L."/>
            <person name="Spannagl M."/>
            <person name="Pfeifer M."/>
            <person name="Jakobsen K.S."/>
            <person name="Wulff B.B."/>
            <person name="Steuernagel B."/>
            <person name="Mayer K.F."/>
            <person name="Olsen O.A."/>
        </authorList>
    </citation>
    <scope>NUCLEOTIDE SEQUENCE [LARGE SCALE GENOMIC DNA]</scope>
    <source>
        <strain evidence="8">cv. AL8/78</strain>
    </source>
</reference>
<dbReference type="GO" id="GO:0022857">
    <property type="term" value="F:transmembrane transporter activity"/>
    <property type="evidence" value="ECO:0007669"/>
    <property type="project" value="InterPro"/>
</dbReference>
<dbReference type="SUPFAM" id="SSF103473">
    <property type="entry name" value="MFS general substrate transporter"/>
    <property type="match status" value="1"/>
</dbReference>
<dbReference type="InterPro" id="IPR005828">
    <property type="entry name" value="MFS_sugar_transport-like"/>
</dbReference>
<reference evidence="8" key="2">
    <citation type="journal article" date="2017" name="Nat. Plants">
        <title>The Aegilops tauschii genome reveals multiple impacts of transposons.</title>
        <authorList>
            <person name="Zhao G."/>
            <person name="Zou C."/>
            <person name="Li K."/>
            <person name="Wang K."/>
            <person name="Li T."/>
            <person name="Gao L."/>
            <person name="Zhang X."/>
            <person name="Wang H."/>
            <person name="Yang Z."/>
            <person name="Liu X."/>
            <person name="Jiang W."/>
            <person name="Mao L."/>
            <person name="Kong X."/>
            <person name="Jiao Y."/>
            <person name="Jia J."/>
        </authorList>
    </citation>
    <scope>NUCLEOTIDE SEQUENCE [LARGE SCALE GENOMIC DNA]</scope>
    <source>
        <strain evidence="8">cv. AL8/78</strain>
    </source>
</reference>
<dbReference type="Pfam" id="PF00083">
    <property type="entry name" value="Sugar_tr"/>
    <property type="match status" value="1"/>
</dbReference>
<evidence type="ECO:0000256" key="2">
    <source>
        <dbReference type="ARBA" id="ARBA00022692"/>
    </source>
</evidence>
<organism evidence="7 8">
    <name type="scientific">Aegilops tauschii subsp. strangulata</name>
    <name type="common">Goatgrass</name>
    <dbReference type="NCBI Taxonomy" id="200361"/>
    <lineage>
        <taxon>Eukaryota</taxon>
        <taxon>Viridiplantae</taxon>
        <taxon>Streptophyta</taxon>
        <taxon>Embryophyta</taxon>
        <taxon>Tracheophyta</taxon>
        <taxon>Spermatophyta</taxon>
        <taxon>Magnoliopsida</taxon>
        <taxon>Liliopsida</taxon>
        <taxon>Poales</taxon>
        <taxon>Poaceae</taxon>
        <taxon>BOP clade</taxon>
        <taxon>Pooideae</taxon>
        <taxon>Triticodae</taxon>
        <taxon>Triticeae</taxon>
        <taxon>Triticinae</taxon>
        <taxon>Aegilops</taxon>
    </lineage>
</organism>
<dbReference type="Gramene" id="AET7Gv21264700.22">
    <property type="protein sequence ID" value="AET7Gv21264700.22"/>
    <property type="gene ID" value="AET7Gv21264700"/>
</dbReference>
<evidence type="ECO:0000256" key="4">
    <source>
        <dbReference type="ARBA" id="ARBA00023136"/>
    </source>
</evidence>
<keyword evidence="3 5" id="KW-1133">Transmembrane helix</keyword>
<reference evidence="7" key="5">
    <citation type="journal article" date="2021" name="G3 (Bethesda)">
        <title>Aegilops tauschii genome assembly Aet v5.0 features greater sequence contiguity and improved annotation.</title>
        <authorList>
            <person name="Wang L."/>
            <person name="Zhu T."/>
            <person name="Rodriguez J.C."/>
            <person name="Deal K.R."/>
            <person name="Dubcovsky J."/>
            <person name="McGuire P.E."/>
            <person name="Lux T."/>
            <person name="Spannagl M."/>
            <person name="Mayer K.F.X."/>
            <person name="Baldrich P."/>
            <person name="Meyers B.C."/>
            <person name="Huo N."/>
            <person name="Gu Y.Q."/>
            <person name="Zhou H."/>
            <person name="Devos K.M."/>
            <person name="Bennetzen J.L."/>
            <person name="Unver T."/>
            <person name="Budak H."/>
            <person name="Gulick P.J."/>
            <person name="Galiba G."/>
            <person name="Kalapos B."/>
            <person name="Nelson D.R."/>
            <person name="Li P."/>
            <person name="You F.M."/>
            <person name="Luo M.C."/>
            <person name="Dvorak J."/>
        </authorList>
    </citation>
    <scope>NUCLEOTIDE SEQUENCE [LARGE SCALE GENOMIC DNA]</scope>
    <source>
        <strain evidence="7">cv. AL8/78</strain>
    </source>
</reference>
<dbReference type="GO" id="GO:0016020">
    <property type="term" value="C:membrane"/>
    <property type="evidence" value="ECO:0007669"/>
    <property type="project" value="UniProtKB-SubCell"/>
</dbReference>
<dbReference type="InterPro" id="IPR020846">
    <property type="entry name" value="MFS_dom"/>
</dbReference>
<accession>A0A453T6K6</accession>
<dbReference type="Gene3D" id="1.20.1250.20">
    <property type="entry name" value="MFS general substrate transporter like domains"/>
    <property type="match status" value="1"/>
</dbReference>
<evidence type="ECO:0000259" key="6">
    <source>
        <dbReference type="PROSITE" id="PS50850"/>
    </source>
</evidence>
<dbReference type="InterPro" id="IPR036259">
    <property type="entry name" value="MFS_trans_sf"/>
</dbReference>
<feature type="transmembrane region" description="Helical" evidence="5">
    <location>
        <begin position="15"/>
        <end position="35"/>
    </location>
</feature>
<reference evidence="7" key="3">
    <citation type="journal article" date="2017" name="Nature">
        <title>Genome sequence of the progenitor of the wheat D genome Aegilops tauschii.</title>
        <authorList>
            <person name="Luo M.C."/>
            <person name="Gu Y.Q."/>
            <person name="Puiu D."/>
            <person name="Wang H."/>
            <person name="Twardziok S.O."/>
            <person name="Deal K.R."/>
            <person name="Huo N."/>
            <person name="Zhu T."/>
            <person name="Wang L."/>
            <person name="Wang Y."/>
            <person name="McGuire P.E."/>
            <person name="Liu S."/>
            <person name="Long H."/>
            <person name="Ramasamy R.K."/>
            <person name="Rodriguez J.C."/>
            <person name="Van S.L."/>
            <person name="Yuan L."/>
            <person name="Wang Z."/>
            <person name="Xia Z."/>
            <person name="Xiao L."/>
            <person name="Anderson O.D."/>
            <person name="Ouyang S."/>
            <person name="Liang Y."/>
            <person name="Zimin A.V."/>
            <person name="Pertea G."/>
            <person name="Qi P."/>
            <person name="Bennetzen J.L."/>
            <person name="Dai X."/>
            <person name="Dawson M.W."/>
            <person name="Muller H.G."/>
            <person name="Kugler K."/>
            <person name="Rivarola-Duarte L."/>
            <person name="Spannagl M."/>
            <person name="Mayer K.F.X."/>
            <person name="Lu F.H."/>
            <person name="Bevan M.W."/>
            <person name="Leroy P."/>
            <person name="Li P."/>
            <person name="You F.M."/>
            <person name="Sun Q."/>
            <person name="Liu Z."/>
            <person name="Lyons E."/>
            <person name="Wicker T."/>
            <person name="Salzberg S.L."/>
            <person name="Devos K.M."/>
            <person name="Dvorak J."/>
        </authorList>
    </citation>
    <scope>NUCLEOTIDE SEQUENCE [LARGE SCALE GENOMIC DNA]</scope>
    <source>
        <strain evidence="7">cv. AL8/78</strain>
    </source>
</reference>
<evidence type="ECO:0000256" key="1">
    <source>
        <dbReference type="ARBA" id="ARBA00004141"/>
    </source>
</evidence>
<evidence type="ECO:0000256" key="3">
    <source>
        <dbReference type="ARBA" id="ARBA00022989"/>
    </source>
</evidence>
<keyword evidence="4 5" id="KW-0472">Membrane</keyword>